<name>A0A7K7R843_POEAT</name>
<dbReference type="SUPFAM" id="SSF56112">
    <property type="entry name" value="Protein kinase-like (PK-like)"/>
    <property type="match status" value="1"/>
</dbReference>
<dbReference type="Proteomes" id="UP000540071">
    <property type="component" value="Unassembled WGS sequence"/>
</dbReference>
<evidence type="ECO:0000256" key="2">
    <source>
        <dbReference type="ARBA" id="ARBA00022527"/>
    </source>
</evidence>
<organism evidence="13 14">
    <name type="scientific">Poecile atricapillus</name>
    <name type="common">Black-capped chickadee</name>
    <name type="synonym">Parus atricapillus</name>
    <dbReference type="NCBI Taxonomy" id="48891"/>
    <lineage>
        <taxon>Eukaryota</taxon>
        <taxon>Metazoa</taxon>
        <taxon>Chordata</taxon>
        <taxon>Craniata</taxon>
        <taxon>Vertebrata</taxon>
        <taxon>Euteleostomi</taxon>
        <taxon>Archelosauria</taxon>
        <taxon>Archosauria</taxon>
        <taxon>Dinosauria</taxon>
        <taxon>Saurischia</taxon>
        <taxon>Theropoda</taxon>
        <taxon>Coelurosauria</taxon>
        <taxon>Aves</taxon>
        <taxon>Neognathae</taxon>
        <taxon>Neoaves</taxon>
        <taxon>Telluraves</taxon>
        <taxon>Australaves</taxon>
        <taxon>Passeriformes</taxon>
        <taxon>Paridae</taxon>
        <taxon>Poecile</taxon>
    </lineage>
</organism>
<evidence type="ECO:0000256" key="7">
    <source>
        <dbReference type="ARBA" id="ARBA00039797"/>
    </source>
</evidence>
<keyword evidence="14" id="KW-1185">Reference proteome</keyword>
<dbReference type="InterPro" id="IPR003527">
    <property type="entry name" value="MAP_kinase_CS"/>
</dbReference>
<keyword evidence="6 10" id="KW-0067">ATP-binding</keyword>
<dbReference type="PANTHER" id="PTHR24055">
    <property type="entry name" value="MITOGEN-ACTIVATED PROTEIN KINASE"/>
    <property type="match status" value="1"/>
</dbReference>
<proteinExistence type="predicted"/>
<dbReference type="EMBL" id="VZSS01000244">
    <property type="protein sequence ID" value="NWZ88133.1"/>
    <property type="molecule type" value="Genomic_DNA"/>
</dbReference>
<dbReference type="AlphaFoldDB" id="A0A7K7R843"/>
<reference evidence="13 14" key="1">
    <citation type="submission" date="2019-09" db="EMBL/GenBank/DDBJ databases">
        <title>Bird 10,000 Genomes (B10K) Project - Family phase.</title>
        <authorList>
            <person name="Zhang G."/>
        </authorList>
    </citation>
    <scope>NUCLEOTIDE SEQUENCE [LARGE SCALE GENOMIC DNA]</scope>
    <source>
        <strain evidence="13">OUT-0023</strain>
        <tissue evidence="13">Blood</tissue>
    </source>
</reference>
<keyword evidence="5 13" id="KW-0418">Kinase</keyword>
<evidence type="ECO:0000256" key="5">
    <source>
        <dbReference type="ARBA" id="ARBA00022777"/>
    </source>
</evidence>
<feature type="non-terminal residue" evidence="13">
    <location>
        <position position="592"/>
    </location>
</feature>
<keyword evidence="4 10" id="KW-0547">Nucleotide-binding</keyword>
<dbReference type="InterPro" id="IPR050117">
    <property type="entry name" value="MAPK"/>
</dbReference>
<dbReference type="Gene3D" id="3.30.200.20">
    <property type="entry name" value="Phosphorylase Kinase, domain 1"/>
    <property type="match status" value="1"/>
</dbReference>
<dbReference type="InterPro" id="IPR017441">
    <property type="entry name" value="Protein_kinase_ATP_BS"/>
</dbReference>
<evidence type="ECO:0000256" key="4">
    <source>
        <dbReference type="ARBA" id="ARBA00022741"/>
    </source>
</evidence>
<evidence type="ECO:0000256" key="10">
    <source>
        <dbReference type="PROSITE-ProRule" id="PRU10141"/>
    </source>
</evidence>
<dbReference type="EC" id="2.7.11.24" evidence="1"/>
<dbReference type="Gene3D" id="1.10.510.10">
    <property type="entry name" value="Transferase(Phosphotransferase) domain 1"/>
    <property type="match status" value="1"/>
</dbReference>
<protein>
    <recommendedName>
        <fullName evidence="7">Mitogen-activated protein kinase 15</fullName>
        <ecNumber evidence="1">2.7.11.24</ecNumber>
    </recommendedName>
</protein>
<keyword evidence="2" id="KW-0723">Serine/threonine-protein kinase</keyword>
<dbReference type="InterPro" id="IPR011009">
    <property type="entry name" value="Kinase-like_dom_sf"/>
</dbReference>
<dbReference type="PROSITE" id="PS00107">
    <property type="entry name" value="PROTEIN_KINASE_ATP"/>
    <property type="match status" value="1"/>
</dbReference>
<dbReference type="FunFam" id="3.30.200.20:FF:000166">
    <property type="entry name" value="Mitogen-activated protein kinase"/>
    <property type="match status" value="1"/>
</dbReference>
<dbReference type="GO" id="GO:0004707">
    <property type="term" value="F:MAP kinase activity"/>
    <property type="evidence" value="ECO:0007669"/>
    <property type="project" value="UniProtKB-EC"/>
</dbReference>
<evidence type="ECO:0000256" key="6">
    <source>
        <dbReference type="ARBA" id="ARBA00022840"/>
    </source>
</evidence>
<dbReference type="PROSITE" id="PS50011">
    <property type="entry name" value="PROTEIN_KINASE_DOM"/>
    <property type="match status" value="1"/>
</dbReference>
<dbReference type="CDD" id="cd07852">
    <property type="entry name" value="STKc_MAPK15-like"/>
    <property type="match status" value="1"/>
</dbReference>
<evidence type="ECO:0000256" key="1">
    <source>
        <dbReference type="ARBA" id="ARBA00012411"/>
    </source>
</evidence>
<feature type="domain" description="Protein kinase" evidence="12">
    <location>
        <begin position="14"/>
        <end position="306"/>
    </location>
</feature>
<evidence type="ECO:0000256" key="11">
    <source>
        <dbReference type="SAM" id="MobiDB-lite"/>
    </source>
</evidence>
<feature type="non-terminal residue" evidence="13">
    <location>
        <position position="1"/>
    </location>
</feature>
<dbReference type="PROSITE" id="PS01351">
    <property type="entry name" value="MAPK"/>
    <property type="match status" value="1"/>
</dbReference>
<evidence type="ECO:0000259" key="12">
    <source>
        <dbReference type="PROSITE" id="PS50011"/>
    </source>
</evidence>
<evidence type="ECO:0000256" key="3">
    <source>
        <dbReference type="ARBA" id="ARBA00022679"/>
    </source>
</evidence>
<feature type="binding site" evidence="10">
    <location>
        <position position="44"/>
    </location>
    <ligand>
        <name>ATP</name>
        <dbReference type="ChEBI" id="CHEBI:30616"/>
    </ligand>
</feature>
<comment type="catalytic activity">
    <reaction evidence="9">
        <text>L-seryl-[protein] + ATP = O-phospho-L-seryl-[protein] + ADP + H(+)</text>
        <dbReference type="Rhea" id="RHEA:17989"/>
        <dbReference type="Rhea" id="RHEA-COMP:9863"/>
        <dbReference type="Rhea" id="RHEA-COMP:11604"/>
        <dbReference type="ChEBI" id="CHEBI:15378"/>
        <dbReference type="ChEBI" id="CHEBI:29999"/>
        <dbReference type="ChEBI" id="CHEBI:30616"/>
        <dbReference type="ChEBI" id="CHEBI:83421"/>
        <dbReference type="ChEBI" id="CHEBI:456216"/>
        <dbReference type="EC" id="2.7.11.24"/>
    </reaction>
</comment>
<dbReference type="GO" id="GO:0005524">
    <property type="term" value="F:ATP binding"/>
    <property type="evidence" value="ECO:0007669"/>
    <property type="project" value="UniProtKB-UniRule"/>
</dbReference>
<evidence type="ECO:0000313" key="14">
    <source>
        <dbReference type="Proteomes" id="UP000540071"/>
    </source>
</evidence>
<dbReference type="InterPro" id="IPR000719">
    <property type="entry name" value="Prot_kinase_dom"/>
</dbReference>
<keyword evidence="3" id="KW-0808">Transferase</keyword>
<evidence type="ECO:0000256" key="8">
    <source>
        <dbReference type="ARBA" id="ARBA00047592"/>
    </source>
</evidence>
<dbReference type="FunFam" id="1.10.510.10:FF:000238">
    <property type="entry name" value="Mitogen-activated protein kinase"/>
    <property type="match status" value="1"/>
</dbReference>
<dbReference type="Pfam" id="PF00069">
    <property type="entry name" value="Pkinase"/>
    <property type="match status" value="1"/>
</dbReference>
<feature type="region of interest" description="Disordered" evidence="11">
    <location>
        <begin position="383"/>
        <end position="420"/>
    </location>
</feature>
<evidence type="ECO:0000256" key="9">
    <source>
        <dbReference type="ARBA" id="ARBA00048312"/>
    </source>
</evidence>
<gene>
    <name evidence="13" type="primary">Mapk15</name>
    <name evidence="13" type="ORF">POEATR_R06239</name>
</gene>
<accession>A0A7K7R843</accession>
<comment type="caution">
    <text evidence="13">The sequence shown here is derived from an EMBL/GenBank/DDBJ whole genome shotgun (WGS) entry which is preliminary data.</text>
</comment>
<comment type="catalytic activity">
    <reaction evidence="8">
        <text>L-threonyl-[protein] + ATP = O-phospho-L-threonyl-[protein] + ADP + H(+)</text>
        <dbReference type="Rhea" id="RHEA:46608"/>
        <dbReference type="Rhea" id="RHEA-COMP:11060"/>
        <dbReference type="Rhea" id="RHEA-COMP:11605"/>
        <dbReference type="ChEBI" id="CHEBI:15378"/>
        <dbReference type="ChEBI" id="CHEBI:30013"/>
        <dbReference type="ChEBI" id="CHEBI:30616"/>
        <dbReference type="ChEBI" id="CHEBI:61977"/>
        <dbReference type="ChEBI" id="CHEBI:456216"/>
        <dbReference type="EC" id="2.7.11.24"/>
    </reaction>
</comment>
<evidence type="ECO:0000313" key="13">
    <source>
        <dbReference type="EMBL" id="NWZ88133.1"/>
    </source>
</evidence>
<sequence>MSPPEVEPLVCRKYEIKRRLGKGAYGIVWKAIDRKTGETVAVKKIFDAFRNRTDAQRTFREIMFLQEFGEHPNIIKLLDVIQAENDKDIYLIFESMETDLHAVIKKGNLLKDIHKCYILYQLLKATKFIHSGNVIHRDQKPSNVLLDAQCCVKLCDFGLARSLCQLSEDQPSLALTEYVATRWYRAPEILLASRNYTKGVDMWSIGCILGEMLLGKPLFPGTSTMNQIEQILRVIPAPSPEGGTLLRGKTLRACITFFLASRQRVTFEEIFPSSTPLPALDLLKKLLVFNPDKRLTAEEALQHPYVRRFHCPSREPSLDFDVILPLGDDVQLSVAEYRNKLYEMILENKSKSLPKEQGWRENIQLRQSESSTLLPGFSSVTAPIRKGQQEPTPPLVNPSHVHTGATAGDQPKGSSQSKDLARTVCQRSQMSVMMYNPITHTTVQSSPCVLCSSDFPTFSHVFPSAGNANPGVGIRNCSAPPQQSRISNNEKLGRQTTWINTQLSPTSVQNLYNVVNFSWLFFLTQNPRNSQCHSKDVRPLLKPSKKMFQITANVGAVGDPKASMGSYSQAYGTISKSALQSLPIAKASKTPE</sequence>